<feature type="coiled-coil region" evidence="1">
    <location>
        <begin position="50"/>
        <end position="120"/>
    </location>
</feature>
<keyword evidence="2" id="KW-0472">Membrane</keyword>
<dbReference type="EMBL" id="UYRT01083737">
    <property type="protein sequence ID" value="VDN27861.1"/>
    <property type="molecule type" value="Genomic_DNA"/>
</dbReference>
<sequence length="124" mass="14921">MVSRTQRFIQLLGPDWMYWFPACIVAGGAFEFFKTKFTFMGVNYYTVFRKKQMQRQLDEFENWLKQMDDLSAQATKFTFMGVNYYTVFRKKQMQRQLDEFENWLKQMDDLSAQAVQLAAQNKKS</sequence>
<dbReference type="Proteomes" id="UP000271098">
    <property type="component" value="Unassembled WGS sequence"/>
</dbReference>
<dbReference type="WBParaSite" id="GPUH_0001644501-mRNA-1">
    <property type="protein sequence ID" value="GPUH_0001644501-mRNA-1"/>
    <property type="gene ID" value="GPUH_0001644501"/>
</dbReference>
<organism evidence="5">
    <name type="scientific">Gongylonema pulchrum</name>
    <dbReference type="NCBI Taxonomy" id="637853"/>
    <lineage>
        <taxon>Eukaryota</taxon>
        <taxon>Metazoa</taxon>
        <taxon>Ecdysozoa</taxon>
        <taxon>Nematoda</taxon>
        <taxon>Chromadorea</taxon>
        <taxon>Rhabditida</taxon>
        <taxon>Spirurina</taxon>
        <taxon>Spiruromorpha</taxon>
        <taxon>Spiruroidea</taxon>
        <taxon>Gongylonematidae</taxon>
        <taxon>Gongylonema</taxon>
    </lineage>
</organism>
<gene>
    <name evidence="3" type="ORF">GPUH_LOCUS16423</name>
</gene>
<name>A0A183E632_9BILA</name>
<reference evidence="3 4" key="2">
    <citation type="submission" date="2018-11" db="EMBL/GenBank/DDBJ databases">
        <authorList>
            <consortium name="Pathogen Informatics"/>
        </authorList>
    </citation>
    <scope>NUCLEOTIDE SEQUENCE [LARGE SCALE GENOMIC DNA]</scope>
</reference>
<keyword evidence="4" id="KW-1185">Reference proteome</keyword>
<proteinExistence type="predicted"/>
<keyword evidence="1" id="KW-0175">Coiled coil</keyword>
<feature type="transmembrane region" description="Helical" evidence="2">
    <location>
        <begin position="16"/>
        <end position="33"/>
    </location>
</feature>
<dbReference type="OrthoDB" id="5783455at2759"/>
<reference evidence="5" key="1">
    <citation type="submission" date="2016-06" db="UniProtKB">
        <authorList>
            <consortium name="WormBaseParasite"/>
        </authorList>
    </citation>
    <scope>IDENTIFICATION</scope>
</reference>
<keyword evidence="2" id="KW-1133">Transmembrane helix</keyword>
<dbReference type="AlphaFoldDB" id="A0A183E632"/>
<evidence type="ECO:0000313" key="4">
    <source>
        <dbReference type="Proteomes" id="UP000271098"/>
    </source>
</evidence>
<accession>A0A183E632</accession>
<keyword evidence="2" id="KW-0812">Transmembrane</keyword>
<evidence type="ECO:0000313" key="5">
    <source>
        <dbReference type="WBParaSite" id="GPUH_0001644501-mRNA-1"/>
    </source>
</evidence>
<evidence type="ECO:0000256" key="1">
    <source>
        <dbReference type="SAM" id="Coils"/>
    </source>
</evidence>
<evidence type="ECO:0000313" key="3">
    <source>
        <dbReference type="EMBL" id="VDN27861.1"/>
    </source>
</evidence>
<protein>
    <submittedName>
        <fullName evidence="5">ATP synthase subunit alpha, mitochondrial</fullName>
    </submittedName>
</protein>
<evidence type="ECO:0000256" key="2">
    <source>
        <dbReference type="SAM" id="Phobius"/>
    </source>
</evidence>